<keyword evidence="1" id="KW-0472">Membrane</keyword>
<gene>
    <name evidence="2" type="ordered locus">Aeqsu_3075</name>
</gene>
<evidence type="ECO:0000313" key="3">
    <source>
        <dbReference type="Proteomes" id="UP000006049"/>
    </source>
</evidence>
<dbReference type="STRING" id="746697.Aeqsu_3075"/>
<evidence type="ECO:0000313" key="2">
    <source>
        <dbReference type="EMBL" id="AFL82512.1"/>
    </source>
</evidence>
<dbReference type="HOGENOM" id="CLU_190601_0_0_10"/>
<accession>I3YZU4</accession>
<protein>
    <submittedName>
        <fullName evidence="2">Uncharacterized protein</fullName>
    </submittedName>
</protein>
<name>I3YZU4_AEQSU</name>
<evidence type="ECO:0000256" key="1">
    <source>
        <dbReference type="SAM" id="Phobius"/>
    </source>
</evidence>
<dbReference type="eggNOG" id="ENOG50330NW">
    <property type="taxonomic scope" value="Bacteria"/>
</dbReference>
<proteinExistence type="predicted"/>
<dbReference type="AlphaFoldDB" id="I3YZU4"/>
<dbReference type="EMBL" id="CP003280">
    <property type="protein sequence ID" value="AFL82512.1"/>
    <property type="molecule type" value="Genomic_DNA"/>
</dbReference>
<organism evidence="2 3">
    <name type="scientific">Aequorivita sublithincola (strain DSM 14238 / LMG 21431 / ACAM 643 / 9-3)</name>
    <dbReference type="NCBI Taxonomy" id="746697"/>
    <lineage>
        <taxon>Bacteria</taxon>
        <taxon>Pseudomonadati</taxon>
        <taxon>Bacteroidota</taxon>
        <taxon>Flavobacteriia</taxon>
        <taxon>Flavobacteriales</taxon>
        <taxon>Flavobacteriaceae</taxon>
        <taxon>Aequorivita</taxon>
    </lineage>
</organism>
<dbReference type="OrthoDB" id="679091at2"/>
<keyword evidence="1" id="KW-0812">Transmembrane</keyword>
<feature type="transmembrane region" description="Helical" evidence="1">
    <location>
        <begin position="21"/>
        <end position="40"/>
    </location>
</feature>
<sequence length="81" mass="9125">MNILERYSRPTPKFFKQMRNWPKALPTIGGALAVAPINIPMWLYSIFTYLVEAGTVATAISQVAMDDKTENKHPNPQNDGF</sequence>
<reference evidence="2 3" key="1">
    <citation type="submission" date="2012-06" db="EMBL/GenBank/DDBJ databases">
        <title>The complete genome of Aequorivita sublithincola DSM 14238.</title>
        <authorList>
            <consortium name="US DOE Joint Genome Institute (JGI-PGF)"/>
            <person name="Lucas S."/>
            <person name="Copeland A."/>
            <person name="Lapidus A."/>
            <person name="Goodwin L."/>
            <person name="Pitluck S."/>
            <person name="Peters L."/>
            <person name="Munk A.C.C."/>
            <person name="Kyrpides N."/>
            <person name="Mavromatis K."/>
            <person name="Pagani I."/>
            <person name="Ivanova N."/>
            <person name="Ovchinnikova G."/>
            <person name="Zeytun A."/>
            <person name="Detter J.C."/>
            <person name="Han C."/>
            <person name="Land M."/>
            <person name="Hauser L."/>
            <person name="Markowitz V."/>
            <person name="Cheng J.-F."/>
            <person name="Hugenholtz P."/>
            <person name="Woyke T."/>
            <person name="Wu D."/>
            <person name="Tindall B."/>
            <person name="Faehnrich R."/>
            <person name="Brambilla E."/>
            <person name="Klenk H.-P."/>
            <person name="Eisen J.A."/>
        </authorList>
    </citation>
    <scope>NUCLEOTIDE SEQUENCE [LARGE SCALE GENOMIC DNA]</scope>
    <source>
        <strain evidence="3">DSM 14238 / LMG 21431 / ACAM 643 / 9-3</strain>
    </source>
</reference>
<keyword evidence="1" id="KW-1133">Transmembrane helix</keyword>
<keyword evidence="3" id="KW-1185">Reference proteome</keyword>
<dbReference type="Proteomes" id="UP000006049">
    <property type="component" value="Chromosome"/>
</dbReference>
<dbReference type="KEGG" id="asl:Aeqsu_3075"/>